<evidence type="ECO:0000256" key="4">
    <source>
        <dbReference type="ARBA" id="ARBA00022723"/>
    </source>
</evidence>
<evidence type="ECO:0000256" key="1">
    <source>
        <dbReference type="ARBA" id="ARBA00009660"/>
    </source>
</evidence>
<name>A0A0U4VRV0_9PSED</name>
<dbReference type="InterPro" id="IPR016339">
    <property type="entry name" value="Hemoglobin_trunc_I"/>
</dbReference>
<dbReference type="GO" id="GO:0019825">
    <property type="term" value="F:oxygen binding"/>
    <property type="evidence" value="ECO:0007669"/>
    <property type="project" value="InterPro"/>
</dbReference>
<evidence type="ECO:0000256" key="6">
    <source>
        <dbReference type="PIRNR" id="PIRNR002030"/>
    </source>
</evidence>
<dbReference type="KEGG" id="por:APT59_16900"/>
<organism evidence="10 11">
    <name type="scientific">Pseudomonas oryzihabitans</name>
    <dbReference type="NCBI Taxonomy" id="47885"/>
    <lineage>
        <taxon>Bacteria</taxon>
        <taxon>Pseudomonadati</taxon>
        <taxon>Pseudomonadota</taxon>
        <taxon>Gammaproteobacteria</taxon>
        <taxon>Pseudomonadales</taxon>
        <taxon>Pseudomonadaceae</taxon>
        <taxon>Pseudomonas</taxon>
    </lineage>
</organism>
<dbReference type="OrthoDB" id="9795814at2"/>
<feature type="binding site" description="proximal binding residue" evidence="7">
    <location>
        <position position="94"/>
    </location>
    <ligand>
        <name>heme</name>
        <dbReference type="ChEBI" id="CHEBI:30413"/>
    </ligand>
    <ligandPart>
        <name>Fe</name>
        <dbReference type="ChEBI" id="CHEBI:18248"/>
    </ligandPart>
</feature>
<feature type="signal peptide" evidence="9">
    <location>
        <begin position="1"/>
        <end position="23"/>
    </location>
</feature>
<accession>A0A0U4VRV0</accession>
<dbReference type="InterPro" id="IPR009050">
    <property type="entry name" value="Globin-like_sf"/>
</dbReference>
<comment type="similarity">
    <text evidence="1 6">Belongs to the truncated hemoglobin family. Group I subfamily.</text>
</comment>
<dbReference type="AlphaFoldDB" id="A0A0U4VRV0"/>
<dbReference type="CDD" id="cd00454">
    <property type="entry name" value="TrHb1_N"/>
    <property type="match status" value="1"/>
</dbReference>
<dbReference type="PIRSF" id="PIRSF002030">
    <property type="entry name" value="Globin_Protozoa/Cyanobacteria"/>
    <property type="match status" value="1"/>
</dbReference>
<reference evidence="10 11" key="1">
    <citation type="submission" date="2016-01" db="EMBL/GenBank/DDBJ databases">
        <title>Annotation of Pseudomonas oryzihabitans USDA-ARS-USMARC-56511.</title>
        <authorList>
            <person name="Harhay G.P."/>
            <person name="Harhay D.M."/>
            <person name="Smith T.P.L."/>
            <person name="Bono J.L."/>
            <person name="Heaton M.P."/>
            <person name="Clawson M.L."/>
            <person name="Chitko-Mckown C.G."/>
            <person name="Capik S.F."/>
            <person name="DeDonder K.D."/>
            <person name="Apley M.D."/>
            <person name="Lubbers B.V."/>
            <person name="White B.J."/>
            <person name="Larson R.L."/>
        </authorList>
    </citation>
    <scope>NUCLEOTIDE SEQUENCE [LARGE SCALE GENOMIC DNA]</scope>
    <source>
        <strain evidence="10 11">USDA-ARS-USMARC-56511</strain>
    </source>
</reference>
<sequence>MKASPLALLALLLTLLGCTPQQPSGDRLYQELGGQPGITRIVEGMLLNVARDDRIRHYFVRVDIARLRGQLIQKFCADAGGPCRYTGASMAESHKGLNLQPTDFNALVEDLQLAMQHEGIAERAQNALLARLAPQRGQVIRQ</sequence>
<proteinExistence type="inferred from homology"/>
<dbReference type="GO" id="GO:0005344">
    <property type="term" value="F:oxygen carrier activity"/>
    <property type="evidence" value="ECO:0007669"/>
    <property type="project" value="UniProtKB-UniRule"/>
</dbReference>
<evidence type="ECO:0000256" key="5">
    <source>
        <dbReference type="ARBA" id="ARBA00023004"/>
    </source>
</evidence>
<keyword evidence="6" id="KW-0561">Oxygen transport</keyword>
<dbReference type="InterPro" id="IPR012292">
    <property type="entry name" value="Globin/Proto"/>
</dbReference>
<keyword evidence="5 6" id="KW-0408">Iron</keyword>
<keyword evidence="4 6" id="KW-0479">Metal-binding</keyword>
<dbReference type="PROSITE" id="PS51257">
    <property type="entry name" value="PROKAR_LIPOPROTEIN"/>
    <property type="match status" value="1"/>
</dbReference>
<dbReference type="GO" id="GO:0046872">
    <property type="term" value="F:metal ion binding"/>
    <property type="evidence" value="ECO:0007669"/>
    <property type="project" value="UniProtKB-UniRule"/>
</dbReference>
<dbReference type="SUPFAM" id="SSF46458">
    <property type="entry name" value="Globin-like"/>
    <property type="match status" value="1"/>
</dbReference>
<dbReference type="InterPro" id="IPR001486">
    <property type="entry name" value="Hemoglobin_trunc"/>
</dbReference>
<dbReference type="Gene3D" id="1.10.490.10">
    <property type="entry name" value="Globins"/>
    <property type="match status" value="1"/>
</dbReference>
<keyword evidence="9" id="KW-0732">Signal</keyword>
<dbReference type="GO" id="GO:0020037">
    <property type="term" value="F:heme binding"/>
    <property type="evidence" value="ECO:0007669"/>
    <property type="project" value="InterPro"/>
</dbReference>
<comment type="cofactor">
    <cofactor evidence="7">
        <name>heme</name>
        <dbReference type="ChEBI" id="CHEBI:30413"/>
    </cofactor>
    <text evidence="7">Binds 1 heme group per subunit.</text>
</comment>
<evidence type="ECO:0000256" key="8">
    <source>
        <dbReference type="PIRSR" id="PIRSR601486-1"/>
    </source>
</evidence>
<gene>
    <name evidence="10" type="ORF">APT59_16900</name>
</gene>
<dbReference type="Pfam" id="PF01152">
    <property type="entry name" value="Bac_globin"/>
    <property type="match status" value="1"/>
</dbReference>
<evidence type="ECO:0000313" key="10">
    <source>
        <dbReference type="EMBL" id="ALZ85799.1"/>
    </source>
</evidence>
<protein>
    <recommendedName>
        <fullName evidence="6">Group 1 truncated hemoglobin</fullName>
    </recommendedName>
</protein>
<dbReference type="Proteomes" id="UP000064137">
    <property type="component" value="Chromosome"/>
</dbReference>
<evidence type="ECO:0000313" key="11">
    <source>
        <dbReference type="Proteomes" id="UP000064137"/>
    </source>
</evidence>
<evidence type="ECO:0000256" key="3">
    <source>
        <dbReference type="ARBA" id="ARBA00022617"/>
    </source>
</evidence>
<evidence type="ECO:0000256" key="9">
    <source>
        <dbReference type="SAM" id="SignalP"/>
    </source>
</evidence>
<keyword evidence="3 6" id="KW-0349">Heme</keyword>
<dbReference type="RefSeq" id="WP_059315917.1">
    <property type="nucleotide sequence ID" value="NZ_CP013987.1"/>
</dbReference>
<feature type="binding site" description="distal binding residue" evidence="8">
    <location>
        <position position="94"/>
    </location>
    <ligand>
        <name>heme</name>
        <dbReference type="ChEBI" id="CHEBI:30413"/>
    </ligand>
    <ligandPart>
        <name>Fe</name>
        <dbReference type="ChEBI" id="CHEBI:18248"/>
    </ligandPart>
</feature>
<evidence type="ECO:0000256" key="2">
    <source>
        <dbReference type="ARBA" id="ARBA00022448"/>
    </source>
</evidence>
<keyword evidence="2 6" id="KW-0813">Transport</keyword>
<evidence type="ECO:0000256" key="7">
    <source>
        <dbReference type="PIRSR" id="PIRSR002030-1"/>
    </source>
</evidence>
<dbReference type="EMBL" id="CP013987">
    <property type="protein sequence ID" value="ALZ85799.1"/>
    <property type="molecule type" value="Genomic_DNA"/>
</dbReference>
<feature type="chain" id="PRO_5006852889" description="Group 1 truncated hemoglobin" evidence="9">
    <location>
        <begin position="24"/>
        <end position="142"/>
    </location>
</feature>